<accession>A0A436ZPV8</accession>
<proteinExistence type="predicted"/>
<evidence type="ECO:0000313" key="1">
    <source>
        <dbReference type="EMBL" id="RVD80928.1"/>
    </source>
</evidence>
<dbReference type="AlphaFoldDB" id="A0A436ZPV8"/>
<dbReference type="Proteomes" id="UP000283090">
    <property type="component" value="Unassembled WGS sequence"/>
</dbReference>
<dbReference type="OrthoDB" id="5275578at2759"/>
<sequence length="190" mass="21161">MQDPGQIYIRSAEVWGETHAGVPSEAVANVTHFHSTDVSLTMRFFEDLTSTEDTLNTITVHVILKRHGIIRPFRVNPFKGTFKEKPPLWTPPVGADETLPLNMAAREDILAVELVYPRLWAVVGGGVYGYWNLKETHPSFRIHGDCSKPESLGANPMERIYTNHSASIVVSVMLGWKTPTRSASLDTTMS</sequence>
<evidence type="ECO:0000313" key="2">
    <source>
        <dbReference type="Proteomes" id="UP000283090"/>
    </source>
</evidence>
<keyword evidence="2" id="KW-1185">Reference proteome</keyword>
<dbReference type="GeneID" id="93591123"/>
<name>A0A436ZPV8_ARTFL</name>
<comment type="caution">
    <text evidence="1">The sequence shown here is derived from an EMBL/GenBank/DDBJ whole genome shotgun (WGS) entry which is preliminary data.</text>
</comment>
<dbReference type="VEuPathDB" id="FungiDB:DFL_008812"/>
<organism evidence="1 2">
    <name type="scientific">Arthrobotrys flagrans</name>
    <name type="common">Nematode-trapping fungus</name>
    <name type="synonym">Trichothecium flagrans</name>
    <dbReference type="NCBI Taxonomy" id="97331"/>
    <lineage>
        <taxon>Eukaryota</taxon>
        <taxon>Fungi</taxon>
        <taxon>Dikarya</taxon>
        <taxon>Ascomycota</taxon>
        <taxon>Pezizomycotina</taxon>
        <taxon>Orbiliomycetes</taxon>
        <taxon>Orbiliales</taxon>
        <taxon>Orbiliaceae</taxon>
        <taxon>Arthrobotrys</taxon>
    </lineage>
</organism>
<dbReference type="RefSeq" id="XP_067486472.1">
    <property type="nucleotide sequence ID" value="XM_067638600.1"/>
</dbReference>
<dbReference type="EMBL" id="SAEB01000012">
    <property type="protein sequence ID" value="RVD80928.1"/>
    <property type="molecule type" value="Genomic_DNA"/>
</dbReference>
<gene>
    <name evidence="1" type="ORF">DFL_008812</name>
</gene>
<reference evidence="1 2" key="1">
    <citation type="submission" date="2019-01" db="EMBL/GenBank/DDBJ databases">
        <title>Intercellular communication is required for trap formation in the nematode-trapping fungus Duddingtonia flagrans.</title>
        <authorList>
            <person name="Youssar L."/>
            <person name="Wernet V."/>
            <person name="Hensel N."/>
            <person name="Hildebrandt H.-G."/>
            <person name="Fischer R."/>
        </authorList>
    </citation>
    <scope>NUCLEOTIDE SEQUENCE [LARGE SCALE GENOMIC DNA]</scope>
    <source>
        <strain evidence="1 2">CBS H-5679</strain>
    </source>
</reference>
<protein>
    <submittedName>
        <fullName evidence="1">Uncharacterized protein</fullName>
    </submittedName>
</protein>